<protein>
    <submittedName>
        <fullName evidence="2">Uncharacterized protein</fullName>
    </submittedName>
</protein>
<dbReference type="Proteomes" id="UP001374535">
    <property type="component" value="Chromosome 7"/>
</dbReference>
<proteinExistence type="predicted"/>
<reference evidence="2 3" key="1">
    <citation type="journal article" date="2023" name="Life. Sci Alliance">
        <title>Evolutionary insights into 3D genome organization and epigenetic landscape of Vigna mungo.</title>
        <authorList>
            <person name="Junaid A."/>
            <person name="Singh B."/>
            <person name="Bhatia S."/>
        </authorList>
    </citation>
    <scope>NUCLEOTIDE SEQUENCE [LARGE SCALE GENOMIC DNA]</scope>
    <source>
        <strain evidence="2">Urdbean</strain>
    </source>
</reference>
<name>A0AAQ3N2R2_VIGMU</name>
<evidence type="ECO:0000256" key="1">
    <source>
        <dbReference type="SAM" id="MobiDB-lite"/>
    </source>
</evidence>
<feature type="region of interest" description="Disordered" evidence="1">
    <location>
        <begin position="1"/>
        <end position="20"/>
    </location>
</feature>
<gene>
    <name evidence="2" type="ORF">V8G54_022914</name>
</gene>
<evidence type="ECO:0000313" key="3">
    <source>
        <dbReference type="Proteomes" id="UP001374535"/>
    </source>
</evidence>
<accession>A0AAQ3N2R2</accession>
<dbReference type="AlphaFoldDB" id="A0AAQ3N2R2"/>
<dbReference type="EMBL" id="CP144694">
    <property type="protein sequence ID" value="WVZ02108.1"/>
    <property type="molecule type" value="Genomic_DNA"/>
</dbReference>
<evidence type="ECO:0000313" key="2">
    <source>
        <dbReference type="EMBL" id="WVZ02108.1"/>
    </source>
</evidence>
<organism evidence="2 3">
    <name type="scientific">Vigna mungo</name>
    <name type="common">Black gram</name>
    <name type="synonym">Phaseolus mungo</name>
    <dbReference type="NCBI Taxonomy" id="3915"/>
    <lineage>
        <taxon>Eukaryota</taxon>
        <taxon>Viridiplantae</taxon>
        <taxon>Streptophyta</taxon>
        <taxon>Embryophyta</taxon>
        <taxon>Tracheophyta</taxon>
        <taxon>Spermatophyta</taxon>
        <taxon>Magnoliopsida</taxon>
        <taxon>eudicotyledons</taxon>
        <taxon>Gunneridae</taxon>
        <taxon>Pentapetalae</taxon>
        <taxon>rosids</taxon>
        <taxon>fabids</taxon>
        <taxon>Fabales</taxon>
        <taxon>Fabaceae</taxon>
        <taxon>Papilionoideae</taxon>
        <taxon>50 kb inversion clade</taxon>
        <taxon>NPAAA clade</taxon>
        <taxon>indigoferoid/millettioid clade</taxon>
        <taxon>Phaseoleae</taxon>
        <taxon>Vigna</taxon>
    </lineage>
</organism>
<sequence>MERETHEDPGGEGVRGSTVGERIERDLGGGVLGLTERGAVLRTLEDLAVEVNRGLETRRVIRTFPNARVGRQVEAASLCQLLKLVFVHFPPLTLSPWLTSPHFISQELIRSPPSLILAGDSTPAKSKSSLR</sequence>
<keyword evidence="3" id="KW-1185">Reference proteome</keyword>